<dbReference type="AlphaFoldDB" id="A0A0A8UQ20"/>
<dbReference type="PATRIC" id="fig|449.7.peg.2602"/>
<name>A0A0A8UQ20_LEGHA</name>
<dbReference type="InterPro" id="IPR000182">
    <property type="entry name" value="GNAT_dom"/>
</dbReference>
<dbReference type="RefSeq" id="WP_045105105.1">
    <property type="nucleotide sequence ID" value="NZ_LN681225.1"/>
</dbReference>
<dbReference type="InterPro" id="IPR016181">
    <property type="entry name" value="Acyl_CoA_acyltransferase"/>
</dbReference>
<dbReference type="Proteomes" id="UP000032803">
    <property type="component" value="Chromosome I"/>
</dbReference>
<dbReference type="STRING" id="449.LHA_0496"/>
<dbReference type="KEGG" id="lha:LHA_0496"/>
<reference evidence="3" key="1">
    <citation type="submission" date="2014-09" db="EMBL/GenBank/DDBJ databases">
        <authorList>
            <person name="Gomez-Valero L."/>
        </authorList>
    </citation>
    <scope>NUCLEOTIDE SEQUENCE [LARGE SCALE GENOMIC DNA]</scope>
    <source>
        <strain evidence="3">ATCC35250</strain>
    </source>
</reference>
<accession>A0A0A8UQ20</accession>
<dbReference type="CDD" id="cd04301">
    <property type="entry name" value="NAT_SF"/>
    <property type="match status" value="1"/>
</dbReference>
<evidence type="ECO:0000313" key="2">
    <source>
        <dbReference type="EMBL" id="CEK09591.1"/>
    </source>
</evidence>
<dbReference type="PROSITE" id="PS51186">
    <property type="entry name" value="GNAT"/>
    <property type="match status" value="1"/>
</dbReference>
<dbReference type="EMBL" id="LN681225">
    <property type="protein sequence ID" value="CEK09591.1"/>
    <property type="molecule type" value="Genomic_DNA"/>
</dbReference>
<dbReference type="Gene3D" id="3.40.630.30">
    <property type="match status" value="1"/>
</dbReference>
<evidence type="ECO:0000313" key="3">
    <source>
        <dbReference type="Proteomes" id="UP000032803"/>
    </source>
</evidence>
<gene>
    <name evidence="2" type="primary">elaA</name>
    <name evidence="2" type="ORF">LHA_0496</name>
</gene>
<keyword evidence="3" id="KW-1185">Reference proteome</keyword>
<evidence type="ECO:0000259" key="1">
    <source>
        <dbReference type="PROSITE" id="PS51186"/>
    </source>
</evidence>
<protein>
    <submittedName>
        <fullName evidence="2">Protein elaA</fullName>
    </submittedName>
</protein>
<sequence>MTNIRVCSFDELSKEALYEILALRSDVFIVEQQCFYQDLDFKDQDAQHLLMYDQGKLIAYARILAYGDEGMSFGRLVTAASHRGLGLGKQLMDCILSYLKTHHSTQPVIITAQNYLRHFYGTYGFIAEGEPFDMDGLPHVRMVKSP</sequence>
<dbReference type="SUPFAM" id="SSF55729">
    <property type="entry name" value="Acyl-CoA N-acyltransferases (Nat)"/>
    <property type="match status" value="1"/>
</dbReference>
<proteinExistence type="predicted"/>
<dbReference type="OrthoDB" id="9796171at2"/>
<organism evidence="2 3">
    <name type="scientific">Legionella hackeliae</name>
    <dbReference type="NCBI Taxonomy" id="449"/>
    <lineage>
        <taxon>Bacteria</taxon>
        <taxon>Pseudomonadati</taxon>
        <taxon>Pseudomonadota</taxon>
        <taxon>Gammaproteobacteria</taxon>
        <taxon>Legionellales</taxon>
        <taxon>Legionellaceae</taxon>
        <taxon>Legionella</taxon>
    </lineage>
</organism>
<dbReference type="GO" id="GO:0016747">
    <property type="term" value="F:acyltransferase activity, transferring groups other than amino-acyl groups"/>
    <property type="evidence" value="ECO:0007669"/>
    <property type="project" value="InterPro"/>
</dbReference>
<feature type="domain" description="N-acetyltransferase" evidence="1">
    <location>
        <begin position="7"/>
        <end position="146"/>
    </location>
</feature>
<dbReference type="Pfam" id="PF13673">
    <property type="entry name" value="Acetyltransf_10"/>
    <property type="match status" value="1"/>
</dbReference>
<dbReference type="HOGENOM" id="CLU_056607_3_0_6"/>